<keyword evidence="1" id="KW-0812">Transmembrane</keyword>
<evidence type="ECO:0000313" key="3">
    <source>
        <dbReference type="Proteomes" id="UP000516388"/>
    </source>
</evidence>
<dbReference type="AlphaFoldDB" id="A0A7H1RX71"/>
<sequence length="55" mass="5474">MASGLIVGLAFGMGALGAVVLGKIADLSSLGTLMGLCSVLPLFGALAVWLPKDRT</sequence>
<evidence type="ECO:0000313" key="2">
    <source>
        <dbReference type="EMBL" id="QNU18860.1"/>
    </source>
</evidence>
<reference evidence="2 3" key="1">
    <citation type="submission" date="2020-09" db="EMBL/GenBank/DDBJ databases">
        <title>Complete Geobacillus genomes through the use of hybrid genome assembly.</title>
        <authorList>
            <person name="Vera D.L."/>
            <person name="Venkateswaran K."/>
            <person name="Singh N.K."/>
            <person name="Landry K."/>
        </authorList>
    </citation>
    <scope>NUCLEOTIDE SEQUENCE [LARGE SCALE GENOMIC DNA]</scope>
    <source>
        <strain evidence="2 3">SURF-189</strain>
    </source>
</reference>
<keyword evidence="1" id="KW-1133">Transmembrane helix</keyword>
<dbReference type="PANTHER" id="PTHR43129">
    <property type="entry name" value="FOSMIDOMYCIN RESISTANCE PROTEIN"/>
    <property type="match status" value="1"/>
</dbReference>
<accession>A0A7H1RX71</accession>
<name>A0A7H1RX71_9BACL</name>
<dbReference type="Proteomes" id="UP000516388">
    <property type="component" value="Chromosome"/>
</dbReference>
<dbReference type="PANTHER" id="PTHR43129:SF1">
    <property type="entry name" value="FOSMIDOMYCIN RESISTANCE PROTEIN"/>
    <property type="match status" value="1"/>
</dbReference>
<gene>
    <name evidence="2" type="ORF">IC807_04130</name>
</gene>
<dbReference type="RefSeq" id="WP_020754838.1">
    <property type="nucleotide sequence ID" value="NZ_CP061470.1"/>
</dbReference>
<dbReference type="GO" id="GO:0005886">
    <property type="term" value="C:plasma membrane"/>
    <property type="evidence" value="ECO:0007669"/>
    <property type="project" value="TreeGrafter"/>
</dbReference>
<keyword evidence="1" id="KW-0472">Membrane</keyword>
<dbReference type="KEGG" id="gza:IC807_04130"/>
<protein>
    <submittedName>
        <fullName evidence="2">Fosmidomycin resistance protein</fullName>
    </submittedName>
</protein>
<proteinExistence type="predicted"/>
<organism evidence="2 3">
    <name type="scientific">Geobacillus zalihae</name>
    <dbReference type="NCBI Taxonomy" id="213419"/>
    <lineage>
        <taxon>Bacteria</taxon>
        <taxon>Bacillati</taxon>
        <taxon>Bacillota</taxon>
        <taxon>Bacilli</taxon>
        <taxon>Bacillales</taxon>
        <taxon>Anoxybacillaceae</taxon>
        <taxon>Geobacillus</taxon>
    </lineage>
</organism>
<evidence type="ECO:0000256" key="1">
    <source>
        <dbReference type="SAM" id="Phobius"/>
    </source>
</evidence>
<keyword evidence="3" id="KW-1185">Reference proteome</keyword>
<dbReference type="EMBL" id="CP061470">
    <property type="protein sequence ID" value="QNU18860.1"/>
    <property type="molecule type" value="Genomic_DNA"/>
</dbReference>
<feature type="transmembrane region" description="Helical" evidence="1">
    <location>
        <begin position="27"/>
        <end position="50"/>
    </location>
</feature>